<name>A0ABU3VR83_9EURY</name>
<dbReference type="SUPFAM" id="SSF52047">
    <property type="entry name" value="RNI-like"/>
    <property type="match status" value="1"/>
</dbReference>
<evidence type="ECO:0000259" key="3">
    <source>
        <dbReference type="Pfam" id="PF02514"/>
    </source>
</evidence>
<dbReference type="Proteomes" id="UP001272052">
    <property type="component" value="Unassembled WGS sequence"/>
</dbReference>
<dbReference type="PANTHER" id="PTHR44119:SF4">
    <property type="entry name" value="AEROBIC COBALTOCHELATASE SUBUNIT COBN"/>
    <property type="match status" value="1"/>
</dbReference>
<organism evidence="4 5">
    <name type="scientific">Methanimicrococcus hacksteinii</name>
    <dbReference type="NCBI Taxonomy" id="3028293"/>
    <lineage>
        <taxon>Archaea</taxon>
        <taxon>Methanobacteriati</taxon>
        <taxon>Methanobacteriota</taxon>
        <taxon>Stenosarchaea group</taxon>
        <taxon>Methanomicrobia</taxon>
        <taxon>Methanosarcinales</taxon>
        <taxon>Methanosarcinaceae</taxon>
        <taxon>Methanimicrococcus</taxon>
    </lineage>
</organism>
<dbReference type="Gene3D" id="3.80.10.10">
    <property type="entry name" value="Ribonuclease Inhibitor"/>
    <property type="match status" value="1"/>
</dbReference>
<dbReference type="Pfam" id="PF02514">
    <property type="entry name" value="CobN-Mg_chel"/>
    <property type="match status" value="1"/>
</dbReference>
<dbReference type="Gene3D" id="1.20.1270.70">
    <property type="entry name" value="Designed single chain three-helix bundle"/>
    <property type="match status" value="1"/>
</dbReference>
<feature type="region of interest" description="Disordered" evidence="1">
    <location>
        <begin position="2379"/>
        <end position="2446"/>
    </location>
</feature>
<reference evidence="4 5" key="1">
    <citation type="submission" date="2023-06" db="EMBL/GenBank/DDBJ databases">
        <title>Genome sequence of Methanimicrococcus sp. At1.</title>
        <authorList>
            <person name="Protasov E."/>
            <person name="Platt K."/>
            <person name="Poehlein A."/>
            <person name="Daniel R."/>
            <person name="Brune A."/>
        </authorList>
    </citation>
    <scope>NUCLEOTIDE SEQUENCE [LARGE SCALE GENOMIC DNA]</scope>
    <source>
        <strain evidence="4 5">At1</strain>
    </source>
</reference>
<gene>
    <name evidence="4" type="ORF">MmiAt1_15270</name>
</gene>
<evidence type="ECO:0000313" key="5">
    <source>
        <dbReference type="Proteomes" id="UP001272052"/>
    </source>
</evidence>
<feature type="domain" description="CobN/magnesium chelatase" evidence="3">
    <location>
        <begin position="967"/>
        <end position="2297"/>
    </location>
</feature>
<comment type="caution">
    <text evidence="4">The sequence shown here is derived from an EMBL/GenBank/DDBJ whole genome shotgun (WGS) entry which is preliminary data.</text>
</comment>
<feature type="compositionally biased region" description="Acidic residues" evidence="1">
    <location>
        <begin position="2416"/>
        <end position="2427"/>
    </location>
</feature>
<feature type="transmembrane region" description="Helical" evidence="2">
    <location>
        <begin position="2471"/>
        <end position="2493"/>
    </location>
</feature>
<proteinExistence type="predicted"/>
<keyword evidence="2" id="KW-0472">Membrane</keyword>
<keyword evidence="2" id="KW-0812">Transmembrane</keyword>
<dbReference type="CDD" id="cd10150">
    <property type="entry name" value="CobN_like"/>
    <property type="match status" value="1"/>
</dbReference>
<dbReference type="PANTHER" id="PTHR44119">
    <property type="entry name" value="MAGNESIUM-CHELATASE SUBUNIT CHLH, CHLOROPLASTIC"/>
    <property type="match status" value="1"/>
</dbReference>
<evidence type="ECO:0000313" key="4">
    <source>
        <dbReference type="EMBL" id="MDV0445924.1"/>
    </source>
</evidence>
<dbReference type="InterPro" id="IPR003672">
    <property type="entry name" value="CobN/Mg_chltase"/>
</dbReference>
<evidence type="ECO:0000256" key="2">
    <source>
        <dbReference type="SAM" id="Phobius"/>
    </source>
</evidence>
<accession>A0ABU3VR83</accession>
<sequence>MFGVFVMFQKTYQKKLTFIFITLFLLVLLITPAVANVTQQTIEIDNITTEGFDVVFNISRAVPPAEGDYSTATIYYIVSDQFSQPDGLTSANWPITLPLSGNYLEAAKEMDYIKDVVLNVGSPYYYGSSPKLEIRGLKAGTTYFVGMMADDGTQSSYYSFKNVTTEPLPYSPAIEKVIRDSYFAAVGEAMSDEITSAELRKIESLNLSGIQIENTQELMFIKDMTAGTSQLKHLDLSETGITDLPNIFYDSNMNITTLILPETLKKGYAIGGSITELTIPDGTEEIHIFGNFTSLDVPESVKIISVKSAQLVEELDLSHAETVYYIHAPKLTSIKFPDRMTEFYSTKAGLFERSSSGVNNTAITEIIVPYSVNRIGGYVFPNNAIVHLPDKYIINTGSQINTFTHPGGTLYIQNADQLQFVGSSSNYAKIVLNNSMVINKYPLQNGAETYINVTPNRAWTNGSAYSVANFTAVPGITITNNFTNELDGRISGTPYYNRSHQYTSPFKINGIHIPYGESFHFGTFDELETLIQEAEAKEQTSFSEGNWNILQTEITNAKSTLNKKETLNDNNITLFNSYGNLNKAVQGISPSTDSLKTLENLRDKGKEYKESDYNAEIWDSFKDAYDKADALLKSDAATQYEVDQASAYLKRVMDGMVKESEIVSILHLGWKQMPAIEKAAQNMYHSGYINYTYMDGFDEKDDSVDLSNVEFDQYDIVIFDMISFDPNYDVALEKAVGSGTTLIGVNGGSEPDYFTAVYTASSDFKYYNQVSAISKLETDAQNIIAQQWGEKFLLNLVIDSANTERKELENTVKLFESQKFEVLYIGDEGPDGVEGLQNAVLRQDESIYGGIGSWTAFLKTDIESVKTYLQQHAGTREPLIIVCDSFTNEDWTTFNNEFDFKSMQESGTKILSIRNAEDLPEYTVSDSYITLSGFGGTDDKSLEVISTVLFQISKRHGTDLTSIWEYTIPPEATPSIGLYNRGLDGERVYFADLDSYLEWYETKGSSTGHFYNDANCTVGIWIHVQDRDAGNAVDELIVRLEENGINVITGYETYDDLPKYYCFNGNPSTPAIDVGLSVKNFGLNYYNHDEGIRQLEAMNIPIIKGIFPYSEGTSISDENKNIDSSIISRSVLSPNRDGLFEFIVLGYNDTGKGGGSAIFEHQVDWTAEIIKGWGNLRHTPNEAKEIAFIYYNYPPGKDGIGANYLNVIRSITGDGGSNIGILREMDKSDYTIDFFNLPVATMQKGGSFTFKYGESDSQTMTEENLINLMYSQGINVGSHAPGVLNEMVQTRIDFENDPSTNNDDWWGCQLIPVDLYSEWFWEDITDEDLRSEILKVWGAPWDFEVGKDEMGMMWVDETGHFGDIGGKYFVIPAIRVGNVWLMPQPDRALAGEKGVTSVDYHGDLPPTHQYVAFYLWLNRGMDDQEFKPDALIHFGTHGTHEWLPGTSIGLDRNEDWAPSLIQGLPNIYPYIMANVGEGLTAEFRGNALIIEHLTPAMIRSGLYGELLEIDAARQGYMKQASLGVSKDDESYGAIVVSYRKIIVEKVFSTGSHEAMNLDEYRLKINPSNKNKVTNDELKAYLLNLNDKEFTAFVDNHVHTYIETVLESSIPYGMHVYGQSPNATHSASMIRAMWGNYGFEKVIEKAYFTDAQGSSGIPLQPIEDSTGTRYNGKCDEDVLKLVEDIIKSDRSAKAIEDALKANFGEADPEVVYFIKGPIMYAEAELAKLSNNPSPEELETLNNTVYDKWVQSGLNAELAGAYGSKVAEGKTREFVNLTLEGMRNGVSAERSIDSALNKQYSVNNYQSQSWINEPVVNFLTSDKILSFMADLENSGPREMYALLNALNGGYIPPTSGNDPVQNPDALPTGANFYGIDPSTFPTRAAWDVGQVMGEQILADYYLKYGEFPSTVSFMRFGVEFIRDEGSLEACIYYLLGTYPTWRGNEYGSGSPFDKAVIMDPSDPRMQITVKDANGNVVYEGPRPRVDIVYNTAGMRDGYSNVLRSIQRTIDEVYELGNQSDGKGRTIVNYVTINTNEIAGLLEDAGLSPEEAKRIAKFRTYAQQLGNYEIGTGNMISSGSDWDEQKVAELYLERMGFAYNDDTWGEKMNSDILKLLLARVDASVFASSSNLYDNLDNDDVFQYFGAMNMISSMYNKDGTLKDKSEWKLPEMYIADTSNVENFDPANPGKLIATMQEALLKDMQSRYLNPEWIKGMMESGYSGSTMFSEFVENMFGWSAISNGELISMEVWAQVYDIYVQNAYNTEEFGYLDLQSYFEENPYAYQSMTARMLETIRREYMRIDTDALTEEQQKEMEALRETMKENLMSEYIKSAVDAGIACCHHTCGNPAFDEFMAGSVSVLGLSSDEEEIFWQLVKDATGRDKPEVKVEQKISSSTSGAGYGTATLVEAGEPASGETNDSNEENNEEPDEGNQNPGVGIDGTETGTPTDAVRGFEVTVSNAVNSVRDFIQNPTFSTSSIIAIAIVVLVVGAVFYGFRRRNV</sequence>
<evidence type="ECO:0000256" key="1">
    <source>
        <dbReference type="SAM" id="MobiDB-lite"/>
    </source>
</evidence>
<keyword evidence="2" id="KW-1133">Transmembrane helix</keyword>
<protein>
    <recommendedName>
        <fullName evidence="3">CobN/magnesium chelatase domain-containing protein</fullName>
    </recommendedName>
</protein>
<feature type="compositionally biased region" description="Low complexity" evidence="1">
    <location>
        <begin position="2390"/>
        <end position="2402"/>
    </location>
</feature>
<dbReference type="InterPro" id="IPR032675">
    <property type="entry name" value="LRR_dom_sf"/>
</dbReference>
<dbReference type="EMBL" id="JAWDKC010000025">
    <property type="protein sequence ID" value="MDV0445924.1"/>
    <property type="molecule type" value="Genomic_DNA"/>
</dbReference>
<keyword evidence="5" id="KW-1185">Reference proteome</keyword>